<dbReference type="EMBL" id="CP011450">
    <property type="protein sequence ID" value="AKH18650.1"/>
    <property type="molecule type" value="Genomic_DNA"/>
</dbReference>
<reference evidence="1 2" key="1">
    <citation type="submission" date="2015-05" db="EMBL/GenBank/DDBJ databases">
        <title>Plasmid of Sphingomonas sanxanigenens NX02.</title>
        <authorList>
            <person name="Huang H."/>
            <person name="Ma T."/>
        </authorList>
    </citation>
    <scope>NUCLEOTIDE SEQUENCE [LARGE SCALE GENOMIC DNA]</scope>
    <source>
        <strain evidence="1 2">NX02</strain>
        <plasmid evidence="2">Plasmid pNXO2</plasmid>
    </source>
</reference>
<sequence length="232" mass="25764">MSNSYTKAAFDLTVTVAEADMLRRVIAAVDLIDGTEAGSDVRDAHYASLGKDFAHLFPRGDEDPFGGLLDLFEDPQYPYVDFHVAFNEADQLGQVLVTFSGEQFGIDVAARLIQRCARSALPFGFEWASDCDRLRVGEFGGGYVVITEHRISYGHTTQLLDRAIARARDEGVDGFVLAIRDPQHGLSFWNDDTGFDRLSRARVFSEAEAANHDVPLAHDQPEWLAMPEPLRL</sequence>
<evidence type="ECO:0000313" key="1">
    <source>
        <dbReference type="EMBL" id="AKH18650.1"/>
    </source>
</evidence>
<dbReference type="OrthoDB" id="7475362at2"/>
<gene>
    <name evidence="1" type="ORF">NX02_p0045</name>
</gene>
<name>A0A0F7JV30_9SPHN</name>
<organism evidence="1 2">
    <name type="scientific">Sphingomonas sanxanigenens DSM 19645 = NX02</name>
    <dbReference type="NCBI Taxonomy" id="1123269"/>
    <lineage>
        <taxon>Bacteria</taxon>
        <taxon>Pseudomonadati</taxon>
        <taxon>Pseudomonadota</taxon>
        <taxon>Alphaproteobacteria</taxon>
        <taxon>Sphingomonadales</taxon>
        <taxon>Sphingomonadaceae</taxon>
        <taxon>Sphingomonas</taxon>
    </lineage>
</organism>
<proteinExistence type="predicted"/>
<geneLocation type="plasmid" evidence="1 2">
    <name>pNXO2</name>
</geneLocation>
<keyword evidence="1" id="KW-0614">Plasmid</keyword>
<accession>A0A0F7JV30</accession>
<dbReference type="Proteomes" id="UP000018851">
    <property type="component" value="Plasmid pNXO2"/>
</dbReference>
<dbReference type="AlphaFoldDB" id="A0A0F7JV30"/>
<evidence type="ECO:0000313" key="2">
    <source>
        <dbReference type="Proteomes" id="UP000018851"/>
    </source>
</evidence>
<dbReference type="RefSeq" id="WP_047100242.1">
    <property type="nucleotide sequence ID" value="NZ_CP011450.1"/>
</dbReference>
<dbReference type="KEGG" id="ssan:NX02_p0045"/>
<protein>
    <submittedName>
        <fullName evidence="1">Uncharacterized protein</fullName>
    </submittedName>
</protein>
<keyword evidence="2" id="KW-1185">Reference proteome</keyword>